<accession>A0A165L488</accession>
<comment type="caution">
    <text evidence="1">The sequence shown here is derived from an EMBL/GenBank/DDBJ whole genome shotgun (WGS) entry which is preliminary data.</text>
</comment>
<name>A0A165L488_9BACI</name>
<evidence type="ECO:0000313" key="2">
    <source>
        <dbReference type="Proteomes" id="UP000076510"/>
    </source>
</evidence>
<gene>
    <name evidence="1" type="ORF">AV649_16470</name>
</gene>
<proteinExistence type="predicted"/>
<evidence type="ECO:0000313" key="1">
    <source>
        <dbReference type="EMBL" id="KZE50965.1"/>
    </source>
</evidence>
<protein>
    <submittedName>
        <fullName evidence="1">Uncharacterized protein</fullName>
    </submittedName>
</protein>
<reference evidence="2" key="1">
    <citation type="submission" date="2016-01" db="EMBL/GenBank/DDBJ databases">
        <title>Whole genome sequencing of Bhargavaea cecembensis T14.</title>
        <authorList>
            <person name="Hong K.W."/>
        </authorList>
    </citation>
    <scope>NUCLEOTIDE SEQUENCE [LARGE SCALE GENOMIC DNA]</scope>
    <source>
        <strain evidence="2">M19</strain>
    </source>
</reference>
<dbReference type="AlphaFoldDB" id="A0A165L488"/>
<dbReference type="Proteomes" id="UP000076510">
    <property type="component" value="Unassembled WGS sequence"/>
</dbReference>
<organism evidence="1 2">
    <name type="scientific">Rossellomorea marisflavi</name>
    <dbReference type="NCBI Taxonomy" id="189381"/>
    <lineage>
        <taxon>Bacteria</taxon>
        <taxon>Bacillati</taxon>
        <taxon>Bacillota</taxon>
        <taxon>Bacilli</taxon>
        <taxon>Bacillales</taxon>
        <taxon>Bacillaceae</taxon>
        <taxon>Rossellomorea</taxon>
    </lineage>
</organism>
<sequence length="60" mass="7306">MVNFKKMKGYSYYNRVKDFYNDMQRYIDDSDESFDEDFSNLRLLASEIMHLQQNRVAHTS</sequence>
<dbReference type="EMBL" id="LQQY01000009">
    <property type="protein sequence ID" value="KZE50965.1"/>
    <property type="molecule type" value="Genomic_DNA"/>
</dbReference>